<dbReference type="VEuPathDB" id="GiardiaDB:SS50377_24665"/>
<keyword evidence="3" id="KW-1185">Reference proteome</keyword>
<dbReference type="EMBL" id="KI546115">
    <property type="protein sequence ID" value="EST44476.1"/>
    <property type="molecule type" value="Genomic_DNA"/>
</dbReference>
<dbReference type="EMBL" id="AUWU02000005">
    <property type="protein sequence ID" value="KAH0572554.1"/>
    <property type="molecule type" value="Genomic_DNA"/>
</dbReference>
<gene>
    <name evidence="1" type="ORF">SS50377_15470</name>
    <name evidence="2" type="ORF">SS50377_24665</name>
</gene>
<evidence type="ECO:0000313" key="2">
    <source>
        <dbReference type="EMBL" id="KAH0572554.1"/>
    </source>
</evidence>
<sequence>MSGGGKCRNSFNQCKADYFCPDFETTSTVDCVPCAEITPAHKGCNCVNSVISQNCKSCVNQVCASCLDGFNFNATKNICLKKQILLIGLIVLHCNLTSLVEVQQQVSQLVLLDNGCY</sequence>
<dbReference type="Proteomes" id="UP000018208">
    <property type="component" value="Unassembled WGS sequence"/>
</dbReference>
<proteinExistence type="predicted"/>
<organism evidence="1">
    <name type="scientific">Spironucleus salmonicida</name>
    <dbReference type="NCBI Taxonomy" id="348837"/>
    <lineage>
        <taxon>Eukaryota</taxon>
        <taxon>Metamonada</taxon>
        <taxon>Diplomonadida</taxon>
        <taxon>Hexamitidae</taxon>
        <taxon>Hexamitinae</taxon>
        <taxon>Spironucleus</taxon>
    </lineage>
</organism>
<reference evidence="1 2" key="1">
    <citation type="journal article" date="2014" name="PLoS Genet.">
        <title>The Genome of Spironucleus salmonicida Highlights a Fish Pathogen Adapted to Fluctuating Environments.</title>
        <authorList>
            <person name="Xu F."/>
            <person name="Jerlstrom-Hultqvist J."/>
            <person name="Einarsson E."/>
            <person name="Astvaldsson A."/>
            <person name="Svard S.G."/>
            <person name="Andersson J.O."/>
        </authorList>
    </citation>
    <scope>NUCLEOTIDE SEQUENCE</scope>
    <source>
        <strain evidence="2">ATCC 50377</strain>
    </source>
</reference>
<reference evidence="2" key="2">
    <citation type="submission" date="2020-12" db="EMBL/GenBank/DDBJ databases">
        <title>New Spironucleus salmonicida genome in near-complete chromosomes.</title>
        <authorList>
            <person name="Xu F."/>
            <person name="Kurt Z."/>
            <person name="Jimenez-Gonzalez A."/>
            <person name="Astvaldsson A."/>
            <person name="Andersson J.O."/>
            <person name="Svard S.G."/>
        </authorList>
    </citation>
    <scope>NUCLEOTIDE SEQUENCE</scope>
    <source>
        <strain evidence="2">ATCC 50377</strain>
    </source>
</reference>
<evidence type="ECO:0000313" key="1">
    <source>
        <dbReference type="EMBL" id="EST44476.1"/>
    </source>
</evidence>
<protein>
    <submittedName>
        <fullName evidence="1">Cysteine-rich protein</fullName>
    </submittedName>
</protein>
<name>V6LL59_9EUKA</name>
<dbReference type="AlphaFoldDB" id="V6LL59"/>
<evidence type="ECO:0000313" key="3">
    <source>
        <dbReference type="Proteomes" id="UP000018208"/>
    </source>
</evidence>
<accession>V6LL59</accession>